<comment type="caution">
    <text evidence="1">The sequence shown here is derived from an EMBL/GenBank/DDBJ whole genome shotgun (WGS) entry which is preliminary data.</text>
</comment>
<dbReference type="InterPro" id="IPR037041">
    <property type="entry name" value="Trigger_fac_C_sf"/>
</dbReference>
<dbReference type="AlphaFoldDB" id="A0A645GCA6"/>
<dbReference type="GO" id="GO:0006457">
    <property type="term" value="P:protein folding"/>
    <property type="evidence" value="ECO:0007669"/>
    <property type="project" value="InterPro"/>
</dbReference>
<sequence length="113" mass="13371">MEEIEKDFHLFAQDFRWQMIRESVKKDQSIEVKREDLVNHAKKVAAYQFAMYGLPNVPEQQLNQYAESLLANEKEGRRIYEKVEDDLVLDYVRSVVTLESKPISIDELHKLTN</sequence>
<reference evidence="1" key="1">
    <citation type="submission" date="2019-08" db="EMBL/GenBank/DDBJ databases">
        <authorList>
            <person name="Kucharzyk K."/>
            <person name="Murdoch R.W."/>
            <person name="Higgins S."/>
            <person name="Loffler F."/>
        </authorList>
    </citation>
    <scope>NUCLEOTIDE SEQUENCE</scope>
</reference>
<proteinExistence type="predicted"/>
<dbReference type="GO" id="GO:0015031">
    <property type="term" value="P:protein transport"/>
    <property type="evidence" value="ECO:0007669"/>
    <property type="project" value="InterPro"/>
</dbReference>
<organism evidence="1">
    <name type="scientific">bioreactor metagenome</name>
    <dbReference type="NCBI Taxonomy" id="1076179"/>
    <lineage>
        <taxon>unclassified sequences</taxon>
        <taxon>metagenomes</taxon>
        <taxon>ecological metagenomes</taxon>
    </lineage>
</organism>
<name>A0A645GCA6_9ZZZZ</name>
<dbReference type="Gene3D" id="1.10.3120.10">
    <property type="entry name" value="Trigger factor, C-terminal domain"/>
    <property type="match status" value="1"/>
</dbReference>
<accession>A0A645GCA6</accession>
<gene>
    <name evidence="1" type="ORF">SDC9_171149</name>
</gene>
<evidence type="ECO:0000313" key="1">
    <source>
        <dbReference type="EMBL" id="MPN23756.1"/>
    </source>
</evidence>
<dbReference type="EMBL" id="VSSQ01072351">
    <property type="protein sequence ID" value="MPN23756.1"/>
    <property type="molecule type" value="Genomic_DNA"/>
</dbReference>
<evidence type="ECO:0008006" key="2">
    <source>
        <dbReference type="Google" id="ProtNLM"/>
    </source>
</evidence>
<dbReference type="SUPFAM" id="SSF109998">
    <property type="entry name" value="Triger factor/SurA peptide-binding domain-like"/>
    <property type="match status" value="1"/>
</dbReference>
<dbReference type="InterPro" id="IPR027304">
    <property type="entry name" value="Trigger_fact/SurA_dom_sf"/>
</dbReference>
<protein>
    <recommendedName>
        <fullName evidence="2">Trigger factor C-terminal domain-containing protein</fullName>
    </recommendedName>
</protein>